<gene>
    <name evidence="6" type="ORF">LY90DRAFT_709131</name>
</gene>
<evidence type="ECO:0000256" key="1">
    <source>
        <dbReference type="ARBA" id="ARBA00011047"/>
    </source>
</evidence>
<feature type="region of interest" description="Disordered" evidence="5">
    <location>
        <begin position="1"/>
        <end position="21"/>
    </location>
</feature>
<evidence type="ECO:0000256" key="2">
    <source>
        <dbReference type="ARBA" id="ARBA00022723"/>
    </source>
</evidence>
<dbReference type="Gene3D" id="3.30.60.90">
    <property type="match status" value="1"/>
</dbReference>
<feature type="compositionally biased region" description="Low complexity" evidence="5">
    <location>
        <begin position="474"/>
        <end position="484"/>
    </location>
</feature>
<dbReference type="SUPFAM" id="SSF57850">
    <property type="entry name" value="RING/U-box"/>
    <property type="match status" value="1"/>
</dbReference>
<comment type="similarity">
    <text evidence="1">Belongs to the CDC123 family.</text>
</comment>
<feature type="compositionally biased region" description="Pro residues" evidence="5">
    <location>
        <begin position="455"/>
        <end position="465"/>
    </location>
</feature>
<comment type="caution">
    <text evidence="6">The sequence shown here is derived from an EMBL/GenBank/DDBJ whole genome shotgun (WGS) entry which is preliminary data.</text>
</comment>
<dbReference type="Proteomes" id="UP000193920">
    <property type="component" value="Unassembled WGS sequence"/>
</dbReference>
<dbReference type="GO" id="GO:0008270">
    <property type="term" value="F:zinc ion binding"/>
    <property type="evidence" value="ECO:0007669"/>
    <property type="project" value="UniProtKB-KW"/>
</dbReference>
<evidence type="ECO:0000256" key="4">
    <source>
        <dbReference type="ARBA" id="ARBA00022833"/>
    </source>
</evidence>
<dbReference type="InterPro" id="IPR009772">
    <property type="entry name" value="CDC123"/>
</dbReference>
<organism evidence="6 7">
    <name type="scientific">Neocallimastix californiae</name>
    <dbReference type="NCBI Taxonomy" id="1754190"/>
    <lineage>
        <taxon>Eukaryota</taxon>
        <taxon>Fungi</taxon>
        <taxon>Fungi incertae sedis</taxon>
        <taxon>Chytridiomycota</taxon>
        <taxon>Chytridiomycota incertae sedis</taxon>
        <taxon>Neocallimastigomycetes</taxon>
        <taxon>Neocallimastigales</taxon>
        <taxon>Neocallimastigaceae</taxon>
        <taxon>Neocallimastix</taxon>
    </lineage>
</organism>
<dbReference type="OrthoDB" id="360540at2759"/>
<proteinExistence type="inferred from homology"/>
<keyword evidence="7" id="KW-1185">Reference proteome</keyword>
<dbReference type="GO" id="GO:0005737">
    <property type="term" value="C:cytoplasm"/>
    <property type="evidence" value="ECO:0007669"/>
    <property type="project" value="TreeGrafter"/>
</dbReference>
<evidence type="ECO:0000256" key="5">
    <source>
        <dbReference type="SAM" id="MobiDB-lite"/>
    </source>
</evidence>
<keyword evidence="3" id="KW-0863">Zinc-finger</keyword>
<dbReference type="AlphaFoldDB" id="A0A1Y1ZBJ7"/>
<sequence length="484" mass="54941">MSEENKEKNPSDEKTENSGFDELRKYFGTEDPYRIEHWYPKIREYTFETVFLDIDSETCGAIAKYCESLRLLRQSINFQDSQEDRLFIHEEAAKHLPVSKENFVLLNVLEKQLDEAIQSFGDDGAFVKLSTRSPKDAAIHLHNSHVFIAESIRKNMERAEGQGQSKLKVDDNEWRRWGVSAFVDACCKVLRVRNGAEAMFLLLHSDRVYSDIVSMELANAGSAKVQLAVRRWDSRVVPALEFRSFVYNHTMTACTQYYKLIYDPFLAEHSQEISNAIVAFHDKYIKPCISIPNYTVDFAVSADLKDVICVELNNLPPSAGTALFHWDNPEDRAIIEKGPYQFRYNTSLPETSFHEIINPFPAFIESLRNGVPDIHVGFSCDCCGAGYPAGVNGIRGERYQCVDCPCSFDVCSECWNAGWGVRHVNISKNEFYPTGHKFLLIRSPVTASVDAGEPPTGPKSVIPPPKTKKKKNNHYSSNKNCNIF</sequence>
<evidence type="ECO:0000256" key="3">
    <source>
        <dbReference type="ARBA" id="ARBA00022771"/>
    </source>
</evidence>
<keyword evidence="2" id="KW-0479">Metal-binding</keyword>
<dbReference type="EMBL" id="MCOG01000429">
    <property type="protein sequence ID" value="ORY07693.1"/>
    <property type="molecule type" value="Genomic_DNA"/>
</dbReference>
<protein>
    <submittedName>
        <fullName evidence="6">Uncharacterized protein</fullName>
    </submittedName>
</protein>
<dbReference type="STRING" id="1754190.A0A1Y1ZBJ7"/>
<dbReference type="InterPro" id="IPR043145">
    <property type="entry name" value="Znf_ZZ_sf"/>
</dbReference>
<name>A0A1Y1ZBJ7_9FUNG</name>
<evidence type="ECO:0000313" key="7">
    <source>
        <dbReference type="Proteomes" id="UP000193920"/>
    </source>
</evidence>
<dbReference type="PANTHER" id="PTHR15323:SF6">
    <property type="entry name" value="CELL DIVISION CYCLE PROTEIN 123 HOMOLOG"/>
    <property type="match status" value="1"/>
</dbReference>
<evidence type="ECO:0000313" key="6">
    <source>
        <dbReference type="EMBL" id="ORY07693.1"/>
    </source>
</evidence>
<dbReference type="Pfam" id="PF07065">
    <property type="entry name" value="D123"/>
    <property type="match status" value="1"/>
</dbReference>
<keyword evidence="4" id="KW-0862">Zinc</keyword>
<dbReference type="PANTHER" id="PTHR15323">
    <property type="entry name" value="D123 PROTEIN"/>
    <property type="match status" value="1"/>
</dbReference>
<feature type="region of interest" description="Disordered" evidence="5">
    <location>
        <begin position="449"/>
        <end position="484"/>
    </location>
</feature>
<accession>A0A1Y1ZBJ7</accession>
<reference evidence="6 7" key="1">
    <citation type="submission" date="2016-08" db="EMBL/GenBank/DDBJ databases">
        <title>A Parts List for Fungal Cellulosomes Revealed by Comparative Genomics.</title>
        <authorList>
            <consortium name="DOE Joint Genome Institute"/>
            <person name="Haitjema C.H."/>
            <person name="Gilmore S.P."/>
            <person name="Henske J.K."/>
            <person name="Solomon K.V."/>
            <person name="De Groot R."/>
            <person name="Kuo A."/>
            <person name="Mondo S.J."/>
            <person name="Salamov A.A."/>
            <person name="Labutti K."/>
            <person name="Zhao Z."/>
            <person name="Chiniquy J."/>
            <person name="Barry K."/>
            <person name="Brewer H.M."/>
            <person name="Purvine S.O."/>
            <person name="Wright A.T."/>
            <person name="Boxma B."/>
            <person name="Van Alen T."/>
            <person name="Hackstein J.H."/>
            <person name="Baker S.E."/>
            <person name="Grigoriev I.V."/>
            <person name="O'Malley M.A."/>
        </authorList>
    </citation>
    <scope>NUCLEOTIDE SEQUENCE [LARGE SCALE GENOMIC DNA]</scope>
    <source>
        <strain evidence="6 7">G1</strain>
    </source>
</reference>